<evidence type="ECO:0000256" key="3">
    <source>
        <dbReference type="ARBA" id="ARBA00022763"/>
    </source>
</evidence>
<evidence type="ECO:0000313" key="13">
    <source>
        <dbReference type="EMBL" id="KAH7424040.1"/>
    </source>
</evidence>
<evidence type="ECO:0000256" key="7">
    <source>
        <dbReference type="ARBA" id="ARBA00023125"/>
    </source>
</evidence>
<dbReference type="Pfam" id="PF02735">
    <property type="entry name" value="Ku"/>
    <property type="match status" value="1"/>
</dbReference>
<dbReference type="InterPro" id="IPR027388">
    <property type="entry name" value="Ku70_bridge/pillars_dom_sf"/>
</dbReference>
<dbReference type="OrthoDB" id="3249161at2759"/>
<keyword evidence="5" id="KW-0347">Helicase</keyword>
<dbReference type="EMBL" id="CM035417">
    <property type="protein sequence ID" value="KAH7424040.1"/>
    <property type="molecule type" value="Genomic_DNA"/>
</dbReference>
<dbReference type="GO" id="GO:0043564">
    <property type="term" value="C:Ku70:Ku80 complex"/>
    <property type="evidence" value="ECO:0007669"/>
    <property type="project" value="InterPro"/>
</dbReference>
<evidence type="ECO:0000256" key="5">
    <source>
        <dbReference type="ARBA" id="ARBA00022806"/>
    </source>
</evidence>
<protein>
    <recommendedName>
        <fullName evidence="12">Ku domain-containing protein</fullName>
    </recommendedName>
</protein>
<proteinExistence type="predicted"/>
<dbReference type="NCBIfam" id="TIGR00578">
    <property type="entry name" value="ku70"/>
    <property type="match status" value="1"/>
</dbReference>
<sequence length="640" mass="72996">MSSFSNYDRDDNLFGDDDDEEQEKDAYLDADVSRELLVYLIDASPEMFSPYRNQNENDVEETYFNAVIKAVTKDMKTRIISRDRDEVAVCFFNTREKRNFQESEGVFVFQASDQPNQDELSQPTARLIKDFSTINDNFDKDIGSRAGVTAGSRENPLYNALWIAQGLLRKGSVKNSSKRILLFTNIDDPFSDADPAFKRDMRRTTIQRARDAQDLGIVIDVFPLAQTGTNFNIGMFYSDMIDMTEEEKDNYVVIASDRLDSMVNQMQKRLFKKRTVRRLTLSLPNGMKLALQSFALFRPATPGSTAWVDSFDNKLLKSERSFLCSDTGALLTEPLLRFQEFKSHKVCFSLKELAEVKRITDIQLQLLGFKPLIYLKDYHNLRPSTFLYPDEERVSGSTTAFISLYKAMLRLKKFGVAFLGSSCRMVALVAQAEISNEFGQVEPPGIHMIYLPYSDDIRHIEKMHGSMESPLSKASDEQIQKAMAMIKKIDLKDFTYANYSNPALQRHYAILEAIALKEDDFELADPKDDTLPPEEQMLKPTIAQSVKAFKDSVYGPNHDLEEEEAAAQKLKGTAAAQKRKAAEDMASYDYDKYDWNELADTGKLKDLTITDLRIYLIKNKLQVTGKKDVIINRILTHLGK</sequence>
<evidence type="ECO:0000256" key="4">
    <source>
        <dbReference type="ARBA" id="ARBA00022801"/>
    </source>
</evidence>
<dbReference type="Gene3D" id="3.40.50.410">
    <property type="entry name" value="von Willebrand factor, type A domain"/>
    <property type="match status" value="1"/>
</dbReference>
<evidence type="ECO:0000256" key="11">
    <source>
        <dbReference type="SAM" id="MobiDB-lite"/>
    </source>
</evidence>
<keyword evidence="14" id="KW-1185">Reference proteome</keyword>
<dbReference type="Pfam" id="PF03730">
    <property type="entry name" value="Ku_C"/>
    <property type="match status" value="1"/>
</dbReference>
<dbReference type="GO" id="GO:0006310">
    <property type="term" value="P:DNA recombination"/>
    <property type="evidence" value="ECO:0007669"/>
    <property type="project" value="UniProtKB-KW"/>
</dbReference>
<name>A0A8T2TNT3_CERRI</name>
<dbReference type="OMA" id="FWANVKH"/>
<dbReference type="PANTHER" id="PTHR12604">
    <property type="entry name" value="KU AUTOANTIGEN DNA HELICASE"/>
    <property type="match status" value="1"/>
</dbReference>
<dbReference type="GO" id="GO:0000723">
    <property type="term" value="P:telomere maintenance"/>
    <property type="evidence" value="ECO:0007669"/>
    <property type="project" value="InterPro"/>
</dbReference>
<comment type="caution">
    <text evidence="13">The sequence shown here is derived from an EMBL/GenBank/DDBJ whole genome shotgun (WGS) entry which is preliminary data.</text>
</comment>
<dbReference type="PANTHER" id="PTHR12604:SF2">
    <property type="entry name" value="X-RAY REPAIR CROSS-COMPLEMENTING PROTEIN 6"/>
    <property type="match status" value="1"/>
</dbReference>
<evidence type="ECO:0000256" key="6">
    <source>
        <dbReference type="ARBA" id="ARBA00022840"/>
    </source>
</evidence>
<dbReference type="GO" id="GO:0006303">
    <property type="term" value="P:double-strand break repair via nonhomologous end joining"/>
    <property type="evidence" value="ECO:0007669"/>
    <property type="project" value="InterPro"/>
</dbReference>
<evidence type="ECO:0000256" key="8">
    <source>
        <dbReference type="ARBA" id="ARBA00023172"/>
    </source>
</evidence>
<dbReference type="AlphaFoldDB" id="A0A8T2TNT3"/>
<accession>A0A8T2TNT3</accession>
<keyword evidence="6" id="KW-0067">ATP-binding</keyword>
<dbReference type="PIRSF" id="PIRSF003033">
    <property type="entry name" value="Ku70"/>
    <property type="match status" value="1"/>
</dbReference>
<dbReference type="CDD" id="cd00788">
    <property type="entry name" value="KU70"/>
    <property type="match status" value="1"/>
</dbReference>
<reference evidence="13" key="1">
    <citation type="submission" date="2021-08" db="EMBL/GenBank/DDBJ databases">
        <title>WGS assembly of Ceratopteris richardii.</title>
        <authorList>
            <person name="Marchant D.B."/>
            <person name="Chen G."/>
            <person name="Jenkins J."/>
            <person name="Shu S."/>
            <person name="Leebens-Mack J."/>
            <person name="Grimwood J."/>
            <person name="Schmutz J."/>
            <person name="Soltis P."/>
            <person name="Soltis D."/>
            <person name="Chen Z.-H."/>
        </authorList>
    </citation>
    <scope>NUCLEOTIDE SEQUENCE</scope>
    <source>
        <strain evidence="13">Whitten #5841</strain>
        <tissue evidence="13">Leaf</tissue>
    </source>
</reference>
<feature type="region of interest" description="Disordered" evidence="11">
    <location>
        <begin position="1"/>
        <end position="26"/>
    </location>
</feature>
<evidence type="ECO:0000313" key="14">
    <source>
        <dbReference type="Proteomes" id="UP000825935"/>
    </source>
</evidence>
<evidence type="ECO:0000256" key="2">
    <source>
        <dbReference type="ARBA" id="ARBA00022741"/>
    </source>
</evidence>
<evidence type="ECO:0000256" key="10">
    <source>
        <dbReference type="ARBA" id="ARBA00023242"/>
    </source>
</evidence>
<dbReference type="InterPro" id="IPR016194">
    <property type="entry name" value="SPOC-like_C_dom_sf"/>
</dbReference>
<dbReference type="Proteomes" id="UP000825935">
    <property type="component" value="Chromosome 12"/>
</dbReference>
<feature type="domain" description="Ku" evidence="12">
    <location>
        <begin position="327"/>
        <end position="468"/>
    </location>
</feature>
<dbReference type="SMART" id="SM00559">
    <property type="entry name" value="Ku78"/>
    <property type="match status" value="1"/>
</dbReference>
<evidence type="ECO:0000256" key="9">
    <source>
        <dbReference type="ARBA" id="ARBA00023204"/>
    </source>
</evidence>
<gene>
    <name evidence="13" type="ORF">KP509_12G086800</name>
</gene>
<dbReference type="GO" id="GO:0005524">
    <property type="term" value="F:ATP binding"/>
    <property type="evidence" value="ECO:0007669"/>
    <property type="project" value="UniProtKB-KW"/>
</dbReference>
<dbReference type="Gene3D" id="2.40.290.10">
    <property type="match status" value="1"/>
</dbReference>
<dbReference type="InterPro" id="IPR047087">
    <property type="entry name" value="KU70_core_dom"/>
</dbReference>
<keyword evidence="4" id="KW-0378">Hydrolase</keyword>
<dbReference type="InterPro" id="IPR006165">
    <property type="entry name" value="Ku70"/>
</dbReference>
<dbReference type="GO" id="GO:0042162">
    <property type="term" value="F:telomeric DNA binding"/>
    <property type="evidence" value="ECO:0007669"/>
    <property type="project" value="InterPro"/>
</dbReference>
<dbReference type="GO" id="GO:0003678">
    <property type="term" value="F:DNA helicase activity"/>
    <property type="evidence" value="ECO:0007669"/>
    <property type="project" value="InterPro"/>
</dbReference>
<evidence type="ECO:0000259" key="12">
    <source>
        <dbReference type="SMART" id="SM00559"/>
    </source>
</evidence>
<feature type="compositionally biased region" description="Acidic residues" evidence="11">
    <location>
        <begin position="13"/>
        <end position="23"/>
    </location>
</feature>
<dbReference type="InterPro" id="IPR006164">
    <property type="entry name" value="DNA_bd_Ku70/Ku80"/>
</dbReference>
<organism evidence="13 14">
    <name type="scientific">Ceratopteris richardii</name>
    <name type="common">Triangle waterfern</name>
    <dbReference type="NCBI Taxonomy" id="49495"/>
    <lineage>
        <taxon>Eukaryota</taxon>
        <taxon>Viridiplantae</taxon>
        <taxon>Streptophyta</taxon>
        <taxon>Embryophyta</taxon>
        <taxon>Tracheophyta</taxon>
        <taxon>Polypodiopsida</taxon>
        <taxon>Polypodiidae</taxon>
        <taxon>Polypodiales</taxon>
        <taxon>Pteridineae</taxon>
        <taxon>Pteridaceae</taxon>
        <taxon>Parkerioideae</taxon>
        <taxon>Ceratopteris</taxon>
    </lineage>
</organism>
<dbReference type="GO" id="GO:0003690">
    <property type="term" value="F:double-stranded DNA binding"/>
    <property type="evidence" value="ECO:0007669"/>
    <property type="project" value="TreeGrafter"/>
</dbReference>
<evidence type="ECO:0000256" key="1">
    <source>
        <dbReference type="ARBA" id="ARBA00004123"/>
    </source>
</evidence>
<dbReference type="Gene3D" id="4.10.970.10">
    <property type="entry name" value="Ku70, bridge and pillars"/>
    <property type="match status" value="1"/>
</dbReference>
<keyword evidence="3" id="KW-0227">DNA damage</keyword>
<dbReference type="FunFam" id="1.10.1600.10:FF:000003">
    <property type="entry name" value="ATP-dependent DNA helicase 2 subunit KU70"/>
    <property type="match status" value="1"/>
</dbReference>
<keyword evidence="7" id="KW-0238">DNA-binding</keyword>
<dbReference type="GO" id="GO:0016787">
    <property type="term" value="F:hydrolase activity"/>
    <property type="evidence" value="ECO:0007669"/>
    <property type="project" value="UniProtKB-KW"/>
</dbReference>
<dbReference type="Pfam" id="PF03731">
    <property type="entry name" value="Ku_N"/>
    <property type="match status" value="1"/>
</dbReference>
<dbReference type="GO" id="GO:0003684">
    <property type="term" value="F:damaged DNA binding"/>
    <property type="evidence" value="ECO:0007669"/>
    <property type="project" value="InterPro"/>
</dbReference>
<dbReference type="InterPro" id="IPR005160">
    <property type="entry name" value="Ku_C"/>
</dbReference>
<dbReference type="SUPFAM" id="SSF100939">
    <property type="entry name" value="SPOC domain-like"/>
    <property type="match status" value="1"/>
</dbReference>
<dbReference type="InterPro" id="IPR005161">
    <property type="entry name" value="Ku_N"/>
</dbReference>
<keyword evidence="8" id="KW-0233">DNA recombination</keyword>
<keyword evidence="2" id="KW-0547">Nucleotide-binding</keyword>
<dbReference type="Gene3D" id="1.10.1600.10">
    <property type="match status" value="1"/>
</dbReference>
<comment type="subcellular location">
    <subcellularLocation>
        <location evidence="1">Nucleus</location>
    </subcellularLocation>
</comment>
<keyword evidence="10" id="KW-0539">Nucleus</keyword>
<keyword evidence="9" id="KW-0234">DNA repair</keyword>
<dbReference type="InterPro" id="IPR036465">
    <property type="entry name" value="vWFA_dom_sf"/>
</dbReference>
<dbReference type="SUPFAM" id="SSF53300">
    <property type="entry name" value="vWA-like"/>
    <property type="match status" value="1"/>
</dbReference>